<dbReference type="eggNOG" id="arCOG07344">
    <property type="taxonomic scope" value="Archaea"/>
</dbReference>
<protein>
    <submittedName>
        <fullName evidence="1">Uncharacterized protein</fullName>
    </submittedName>
</protein>
<reference evidence="1 2" key="1">
    <citation type="journal article" date="2011" name="J. Bacteriol.">
        <title>Complete genome sequence of 'Vulcanisaeta moutnovskia' strain 768-28, a novel member of the hyperthermophilic crenarchaeal genus vulcanisaeta.</title>
        <authorList>
            <person name="Gumerov V.M."/>
            <person name="Mardanov A.V."/>
            <person name="Beletsky A.V."/>
            <person name="Prokofeva M.I."/>
            <person name="Bonch-Osmolovskaya E.A."/>
            <person name="Ravin N.V."/>
            <person name="Skryabin K.G."/>
        </authorList>
    </citation>
    <scope>NUCLEOTIDE SEQUENCE [LARGE SCALE GENOMIC DNA]</scope>
    <source>
        <strain evidence="1 2">768-28</strain>
    </source>
</reference>
<accession>F0QW23</accession>
<evidence type="ECO:0000313" key="2">
    <source>
        <dbReference type="Proteomes" id="UP000007485"/>
    </source>
</evidence>
<dbReference type="EMBL" id="CP002529">
    <property type="protein sequence ID" value="ADY00947.1"/>
    <property type="molecule type" value="Genomic_DNA"/>
</dbReference>
<evidence type="ECO:0000313" key="1">
    <source>
        <dbReference type="EMBL" id="ADY00947.1"/>
    </source>
</evidence>
<sequence length="533" mass="58772">MQSASRRWLVTALVVTIASLSVILSLLTTVRAQPSPVQSIRFTYGIVSYYKSLQSSTPPGLIVRVYVVNGSKVYPIPAFVAVYGLTPRHIVPIVYGFGSVIDVPFNNTNWRFVAGRWLSFNPSVSEYNTSLLVFVTYIDLATNRSWITAISVPYNIGWVMKNQGSVRYIILTAYINLTTKPFKLIPAKPPVIQRDQSITVGPYTVYNCSEQGPSPPTFYESGYYTTVYSPTTMCDGFTGPIPLAWVTWSNGIVNEYEDYGLNLALQASITGTTDWYATDYYNGRFGTIGVSYSENVYWYENTGEILTSSVVSEGSMYIYYEGTFAIVNYSEYVYNTHLGIYEYVGQVPVVEVISVSTPAGSSTSTQSLPGNYDFGNGPISYIYNGLIPLAEQELGYPVLNQSTVVTYASWQEGSNGPGCTTLNPAQGPNELVWAILLQSVDEQYQLSGPELRYELGGLGLGINLIGLLMPLNTLINVRQTALAIYVPTSNVNHVSWYLSLITASNAFGVPTFGFIVNATSYYQNPYNNLNCQG</sequence>
<name>F0QW23_VULM7</name>
<proteinExistence type="predicted"/>
<dbReference type="KEGG" id="vmo:VMUT_0736"/>
<gene>
    <name evidence="1" type="ordered locus">VMUT_0736</name>
</gene>
<organism evidence="1 2">
    <name type="scientific">Vulcanisaeta moutnovskia (strain 768-28)</name>
    <dbReference type="NCBI Taxonomy" id="985053"/>
    <lineage>
        <taxon>Archaea</taxon>
        <taxon>Thermoproteota</taxon>
        <taxon>Thermoprotei</taxon>
        <taxon>Thermoproteales</taxon>
        <taxon>Thermoproteaceae</taxon>
        <taxon>Vulcanisaeta</taxon>
    </lineage>
</organism>
<dbReference type="HOGENOM" id="CLU_510597_0_0_2"/>
<dbReference type="Proteomes" id="UP000007485">
    <property type="component" value="Chromosome"/>
</dbReference>
<dbReference type="OrthoDB" id="44018at2157"/>
<keyword evidence="2" id="KW-1185">Reference proteome</keyword>
<dbReference type="AlphaFoldDB" id="F0QW23"/>